<evidence type="ECO:0000259" key="1">
    <source>
        <dbReference type="PROSITE" id="PS50904"/>
    </source>
</evidence>
<dbReference type="AlphaFoldDB" id="A0AA85IPT5"/>
<reference evidence="3" key="2">
    <citation type="submission" date="2023-11" db="UniProtKB">
        <authorList>
            <consortium name="WormBaseParasite"/>
        </authorList>
    </citation>
    <scope>IDENTIFICATION</scope>
</reference>
<dbReference type="PROSITE" id="PS50904">
    <property type="entry name" value="PRELI_MSF1"/>
    <property type="match status" value="1"/>
</dbReference>
<dbReference type="InterPro" id="IPR006797">
    <property type="entry name" value="PRELI/MSF1_dom"/>
</dbReference>
<dbReference type="Proteomes" id="UP000050795">
    <property type="component" value="Unassembled WGS sequence"/>
</dbReference>
<keyword evidence="2" id="KW-1185">Reference proteome</keyword>
<organism evidence="2 3">
    <name type="scientific">Trichobilharzia regenti</name>
    <name type="common">Nasal bird schistosome</name>
    <dbReference type="NCBI Taxonomy" id="157069"/>
    <lineage>
        <taxon>Eukaryota</taxon>
        <taxon>Metazoa</taxon>
        <taxon>Spiralia</taxon>
        <taxon>Lophotrochozoa</taxon>
        <taxon>Platyhelminthes</taxon>
        <taxon>Trematoda</taxon>
        <taxon>Digenea</taxon>
        <taxon>Strigeidida</taxon>
        <taxon>Schistosomatoidea</taxon>
        <taxon>Schistosomatidae</taxon>
        <taxon>Trichobilharzia</taxon>
    </lineage>
</organism>
<evidence type="ECO:0000313" key="2">
    <source>
        <dbReference type="Proteomes" id="UP000050795"/>
    </source>
</evidence>
<reference evidence="2" key="1">
    <citation type="submission" date="2022-06" db="EMBL/GenBank/DDBJ databases">
        <authorList>
            <person name="Berger JAMES D."/>
            <person name="Berger JAMES D."/>
        </authorList>
    </citation>
    <scope>NUCLEOTIDE SEQUENCE [LARGE SCALE GENOMIC DNA]</scope>
</reference>
<sequence>MPIYVTQHLSFPWEFVTSLFWKRYPNPYAKHVLSEDVLERKFLPDGKLYTKRLVIKKISKRIPFWLLKFIPNGQVSVVEESIIDIKAKRIDVVSKNFGSHKKYLSVKEYCSLFPSEGDRSTTTFSRILSLESNVKSFLRSALIKTSHSYYSSSSNDTYLGYIHVCNMYRNTLHPQKSSSLTNDTTKSSVRAGSVYGTREFTSSKLPRIVMADSGSRE</sequence>
<dbReference type="PANTHER" id="PTHR11158">
    <property type="entry name" value="MSF1/PX19 RELATED"/>
    <property type="match status" value="1"/>
</dbReference>
<proteinExistence type="predicted"/>
<dbReference type="GO" id="GO:0005758">
    <property type="term" value="C:mitochondrial intermembrane space"/>
    <property type="evidence" value="ECO:0007669"/>
    <property type="project" value="InterPro"/>
</dbReference>
<dbReference type="InterPro" id="IPR037365">
    <property type="entry name" value="Slowmo/Ups"/>
</dbReference>
<evidence type="ECO:0000313" key="3">
    <source>
        <dbReference type="WBParaSite" id="TREG1_101430.1"/>
    </source>
</evidence>
<dbReference type="Pfam" id="PF04707">
    <property type="entry name" value="PRELI"/>
    <property type="match status" value="1"/>
</dbReference>
<name>A0AA85IPT5_TRIRE</name>
<accession>A0AA85IPT5</accession>
<dbReference type="WBParaSite" id="TREG1_101430.1">
    <property type="protein sequence ID" value="TREG1_101430.1"/>
    <property type="gene ID" value="TREG1_101430"/>
</dbReference>
<protein>
    <submittedName>
        <fullName evidence="3">PRELI/MSF1 domain-containing protein</fullName>
    </submittedName>
</protein>
<feature type="domain" description="PRELI/MSF1" evidence="1">
    <location>
        <begin position="1"/>
        <end position="173"/>
    </location>
</feature>